<dbReference type="AlphaFoldDB" id="A0A0F8C1Z2"/>
<dbReference type="SUPFAM" id="SSF82153">
    <property type="entry name" value="FAS1 domain"/>
    <property type="match status" value="1"/>
</dbReference>
<proteinExistence type="predicted"/>
<feature type="domain" description="FAS1" evidence="5">
    <location>
        <begin position="1"/>
        <end position="44"/>
    </location>
</feature>
<dbReference type="Gene3D" id="2.30.180.10">
    <property type="entry name" value="FAS1 domain"/>
    <property type="match status" value="1"/>
</dbReference>
<dbReference type="EMBL" id="KQ045712">
    <property type="protein sequence ID" value="KKF09162.1"/>
    <property type="molecule type" value="Genomic_DNA"/>
</dbReference>
<evidence type="ECO:0000256" key="2">
    <source>
        <dbReference type="ARBA" id="ARBA00023136"/>
    </source>
</evidence>
<evidence type="ECO:0000256" key="3">
    <source>
        <dbReference type="ARBA" id="ARBA00023157"/>
    </source>
</evidence>
<sequence>MANQVVTISVSDSGEILLGEKGIHLTTTNIMASNGIIHMIDGLLYPPSILPILPHRCDVTESKITMVSRV</sequence>
<dbReference type="GO" id="GO:0016020">
    <property type="term" value="C:membrane"/>
    <property type="evidence" value="ECO:0007669"/>
    <property type="project" value="UniProtKB-SubCell"/>
</dbReference>
<evidence type="ECO:0000256" key="4">
    <source>
        <dbReference type="ARBA" id="ARBA00023180"/>
    </source>
</evidence>
<evidence type="ECO:0000259" key="5">
    <source>
        <dbReference type="PROSITE" id="PS50213"/>
    </source>
</evidence>
<comment type="subcellular location">
    <subcellularLocation>
        <location evidence="1">Membrane</location>
    </subcellularLocation>
</comment>
<keyword evidence="2" id="KW-0472">Membrane</keyword>
<protein>
    <submittedName>
        <fullName evidence="6">Stabilin-1</fullName>
    </submittedName>
</protein>
<reference evidence="6" key="1">
    <citation type="journal article" date="2015" name="PLoS Genet.">
        <title>Genome Sequencing of the Perciform Fish Larimichthys crocea Provides Insights into Molecular and Genetic Mechanisms of Stress Adaptation.</title>
        <authorList>
            <person name="Ao J."/>
            <person name="Mu Y."/>
            <person name="Xiang L.X."/>
            <person name="Fan D."/>
            <person name="Feng M."/>
            <person name="Zhang S."/>
            <person name="Shi Q."/>
            <person name="Zhu L.Y."/>
            <person name="Li T."/>
            <person name="Ding Y."/>
            <person name="Nie L."/>
            <person name="Li Q."/>
            <person name="Dong W.R."/>
            <person name="Jiang L."/>
            <person name="Sun B."/>
            <person name="Zhang X."/>
            <person name="Li M."/>
            <person name="Zhang H.Q."/>
            <person name="Xie S."/>
            <person name="Zhu Y."/>
            <person name="Jiang X."/>
            <person name="Wang X."/>
            <person name="Mu P."/>
            <person name="Chen W."/>
            <person name="Yue Z."/>
            <person name="Wang Z."/>
            <person name="Wang J."/>
            <person name="Shao J.Z."/>
            <person name="Chen X."/>
        </authorList>
    </citation>
    <scope>NUCLEOTIDE SEQUENCE [LARGE SCALE GENOMIC DNA]</scope>
    <source>
        <strain evidence="6">SSNF</strain>
        <tissue evidence="6">Blood</tissue>
    </source>
</reference>
<dbReference type="InterPro" id="IPR036378">
    <property type="entry name" value="FAS1_dom_sf"/>
</dbReference>
<keyword evidence="3" id="KW-1015">Disulfide bond</keyword>
<dbReference type="PANTHER" id="PTHR24038:SF8">
    <property type="entry name" value="STABILIN-1"/>
    <property type="match status" value="1"/>
</dbReference>
<accession>A0A0F8C1Z2</accession>
<evidence type="ECO:0000313" key="6">
    <source>
        <dbReference type="EMBL" id="KKF09162.1"/>
    </source>
</evidence>
<name>A0A0F8C1Z2_LARCR</name>
<dbReference type="Pfam" id="PF02469">
    <property type="entry name" value="Fasciclin"/>
    <property type="match status" value="1"/>
</dbReference>
<evidence type="ECO:0000256" key="1">
    <source>
        <dbReference type="ARBA" id="ARBA00004370"/>
    </source>
</evidence>
<dbReference type="PANTHER" id="PTHR24038">
    <property type="entry name" value="STABILIN"/>
    <property type="match status" value="1"/>
</dbReference>
<gene>
    <name evidence="6" type="ORF">EH28_00017</name>
</gene>
<keyword evidence="4" id="KW-0325">Glycoprotein</keyword>
<dbReference type="PROSITE" id="PS50213">
    <property type="entry name" value="FAS1"/>
    <property type="match status" value="1"/>
</dbReference>
<organism evidence="6">
    <name type="scientific">Larimichthys crocea</name>
    <name type="common">Large yellow croaker</name>
    <name type="synonym">Pseudosciaena crocea</name>
    <dbReference type="NCBI Taxonomy" id="215358"/>
    <lineage>
        <taxon>Eukaryota</taxon>
        <taxon>Metazoa</taxon>
        <taxon>Chordata</taxon>
        <taxon>Craniata</taxon>
        <taxon>Vertebrata</taxon>
        <taxon>Euteleostomi</taxon>
        <taxon>Actinopterygii</taxon>
        <taxon>Neopterygii</taxon>
        <taxon>Teleostei</taxon>
        <taxon>Neoteleostei</taxon>
        <taxon>Acanthomorphata</taxon>
        <taxon>Eupercaria</taxon>
        <taxon>Sciaenidae</taxon>
        <taxon>Larimichthys</taxon>
    </lineage>
</organism>
<dbReference type="InterPro" id="IPR000782">
    <property type="entry name" value="FAS1_domain"/>
</dbReference>